<dbReference type="Proteomes" id="UP001195483">
    <property type="component" value="Unassembled WGS sequence"/>
</dbReference>
<protein>
    <submittedName>
        <fullName evidence="1">Uncharacterized protein</fullName>
    </submittedName>
</protein>
<reference evidence="1" key="3">
    <citation type="submission" date="2023-05" db="EMBL/GenBank/DDBJ databases">
        <authorList>
            <person name="Smith C.H."/>
        </authorList>
    </citation>
    <scope>NUCLEOTIDE SEQUENCE</scope>
    <source>
        <strain evidence="1">CHS0354</strain>
        <tissue evidence="1">Mantle</tissue>
    </source>
</reference>
<organism evidence="1 2">
    <name type="scientific">Potamilus streckersoni</name>
    <dbReference type="NCBI Taxonomy" id="2493646"/>
    <lineage>
        <taxon>Eukaryota</taxon>
        <taxon>Metazoa</taxon>
        <taxon>Spiralia</taxon>
        <taxon>Lophotrochozoa</taxon>
        <taxon>Mollusca</taxon>
        <taxon>Bivalvia</taxon>
        <taxon>Autobranchia</taxon>
        <taxon>Heteroconchia</taxon>
        <taxon>Palaeoheterodonta</taxon>
        <taxon>Unionida</taxon>
        <taxon>Unionoidea</taxon>
        <taxon>Unionidae</taxon>
        <taxon>Ambleminae</taxon>
        <taxon>Lampsilini</taxon>
        <taxon>Potamilus</taxon>
    </lineage>
</organism>
<accession>A0AAE0WCA6</accession>
<dbReference type="AlphaFoldDB" id="A0AAE0WCA6"/>
<proteinExistence type="predicted"/>
<comment type="caution">
    <text evidence="1">The sequence shown here is derived from an EMBL/GenBank/DDBJ whole genome shotgun (WGS) entry which is preliminary data.</text>
</comment>
<reference evidence="1" key="1">
    <citation type="journal article" date="2021" name="Genome Biol. Evol.">
        <title>A High-Quality Reference Genome for a Parasitic Bivalve with Doubly Uniparental Inheritance (Bivalvia: Unionida).</title>
        <authorList>
            <person name="Smith C.H."/>
        </authorList>
    </citation>
    <scope>NUCLEOTIDE SEQUENCE</scope>
    <source>
        <strain evidence="1">CHS0354</strain>
    </source>
</reference>
<reference evidence="1" key="2">
    <citation type="journal article" date="2021" name="Genome Biol. Evol.">
        <title>Developing a high-quality reference genome for a parasitic bivalve with doubly uniparental inheritance (Bivalvia: Unionida).</title>
        <authorList>
            <person name="Smith C.H."/>
        </authorList>
    </citation>
    <scope>NUCLEOTIDE SEQUENCE</scope>
    <source>
        <strain evidence="1">CHS0354</strain>
        <tissue evidence="1">Mantle</tissue>
    </source>
</reference>
<evidence type="ECO:0000313" key="1">
    <source>
        <dbReference type="EMBL" id="KAK3609361.1"/>
    </source>
</evidence>
<keyword evidence="2" id="KW-1185">Reference proteome</keyword>
<sequence length="115" mass="13833">MKIVDQYHITSETEQSGFNGGLNQDVISLWSEVLPQIHGSTKEPWITTSRRDILFYSNDLRRKLYYQQLQEFNRMRNMYRMRHWSSGSYHLPPITSYNIDYRNLLFPSIQLKTKI</sequence>
<evidence type="ECO:0000313" key="2">
    <source>
        <dbReference type="Proteomes" id="UP001195483"/>
    </source>
</evidence>
<name>A0AAE0WCA6_9BIVA</name>
<gene>
    <name evidence="1" type="ORF">CHS0354_036600</name>
</gene>
<dbReference type="EMBL" id="JAEAOA010002143">
    <property type="protein sequence ID" value="KAK3609361.1"/>
    <property type="molecule type" value="Genomic_DNA"/>
</dbReference>